<dbReference type="Pfam" id="PF01633">
    <property type="entry name" value="Choline_kinase"/>
    <property type="match status" value="1"/>
</dbReference>
<keyword evidence="1" id="KW-0418">Kinase</keyword>
<dbReference type="Proteomes" id="UP001064087">
    <property type="component" value="Chromosome"/>
</dbReference>
<proteinExistence type="predicted"/>
<dbReference type="PANTHER" id="PTHR22603">
    <property type="entry name" value="CHOLINE/ETHANOALAMINE KINASE"/>
    <property type="match status" value="1"/>
</dbReference>
<sequence length="298" mass="33108">MTPNEAIEAARALTCWTAPTKIEPLEGGITNHNIRVTDRGREYVVRLGQDIPEHGILRWHELALSRAAESAGLSPAVHHFEPGVLVLDFIPSTALAEDDLHDHATLMAATDLIARLHCQMPSHLRGPILSFWVFHILRDYAATLIERGSRHLSSLPDLLEQAALLERAVGHVKLVLGHNDLLPANLLRADDGALWLIDWEYGGFNSPLFDLGGLASNCALPRDAEEAMLTRYYGASPDAALWRRYDAMKCASLLREAMWSMMSELTSTLDFDYADYTDKNLDRYAGAFAAFTTQGYQP</sequence>
<evidence type="ECO:0000313" key="1">
    <source>
        <dbReference type="EMBL" id="UXX83470.1"/>
    </source>
</evidence>
<dbReference type="CDD" id="cd05151">
    <property type="entry name" value="ChoK-like"/>
    <property type="match status" value="1"/>
</dbReference>
<name>A0ABY6DBJ4_9RHOB</name>
<keyword evidence="2" id="KW-1185">Reference proteome</keyword>
<organism evidence="1 2">
    <name type="scientific">Roseovarius pelagicus</name>
    <dbReference type="NCBI Taxonomy" id="2980108"/>
    <lineage>
        <taxon>Bacteria</taxon>
        <taxon>Pseudomonadati</taxon>
        <taxon>Pseudomonadota</taxon>
        <taxon>Alphaproteobacteria</taxon>
        <taxon>Rhodobacterales</taxon>
        <taxon>Roseobacteraceae</taxon>
        <taxon>Roseovarius</taxon>
    </lineage>
</organism>
<keyword evidence="1" id="KW-0808">Transferase</keyword>
<dbReference type="RefSeq" id="WP_263048060.1">
    <property type="nucleotide sequence ID" value="NZ_CP106738.1"/>
</dbReference>
<dbReference type="EMBL" id="CP106738">
    <property type="protein sequence ID" value="UXX83470.1"/>
    <property type="molecule type" value="Genomic_DNA"/>
</dbReference>
<gene>
    <name evidence="1" type="ORF">N7U68_01955</name>
</gene>
<reference evidence="1" key="1">
    <citation type="submission" date="2022-10" db="EMBL/GenBank/DDBJ databases">
        <title>Roseovarius pelagicus sp. nov., isolated from Arctic seawater.</title>
        <authorList>
            <person name="Hong Y.W."/>
            <person name="Hwang C.Y."/>
        </authorList>
    </citation>
    <scope>NUCLEOTIDE SEQUENCE</scope>
    <source>
        <strain evidence="1">HL-MP18</strain>
    </source>
</reference>
<dbReference type="Gene3D" id="3.30.200.20">
    <property type="entry name" value="Phosphorylase Kinase, domain 1"/>
    <property type="match status" value="1"/>
</dbReference>
<dbReference type="InterPro" id="IPR011009">
    <property type="entry name" value="Kinase-like_dom_sf"/>
</dbReference>
<dbReference type="Gene3D" id="3.90.1200.10">
    <property type="match status" value="1"/>
</dbReference>
<dbReference type="PANTHER" id="PTHR22603:SF66">
    <property type="entry name" value="ETHANOLAMINE KINASE"/>
    <property type="match status" value="1"/>
</dbReference>
<dbReference type="SUPFAM" id="SSF56112">
    <property type="entry name" value="Protein kinase-like (PK-like)"/>
    <property type="match status" value="1"/>
</dbReference>
<accession>A0ABY6DBJ4</accession>
<dbReference type="GO" id="GO:0016301">
    <property type="term" value="F:kinase activity"/>
    <property type="evidence" value="ECO:0007669"/>
    <property type="project" value="UniProtKB-KW"/>
</dbReference>
<evidence type="ECO:0000313" key="2">
    <source>
        <dbReference type="Proteomes" id="UP001064087"/>
    </source>
</evidence>
<protein>
    <submittedName>
        <fullName evidence="1">Choline kinase family protein</fullName>
    </submittedName>
</protein>